<organism evidence="1 2">
    <name type="scientific">Dreissena polymorpha</name>
    <name type="common">Zebra mussel</name>
    <name type="synonym">Mytilus polymorpha</name>
    <dbReference type="NCBI Taxonomy" id="45954"/>
    <lineage>
        <taxon>Eukaryota</taxon>
        <taxon>Metazoa</taxon>
        <taxon>Spiralia</taxon>
        <taxon>Lophotrochozoa</taxon>
        <taxon>Mollusca</taxon>
        <taxon>Bivalvia</taxon>
        <taxon>Autobranchia</taxon>
        <taxon>Heteroconchia</taxon>
        <taxon>Euheterodonta</taxon>
        <taxon>Imparidentia</taxon>
        <taxon>Neoheterodontei</taxon>
        <taxon>Myida</taxon>
        <taxon>Dreissenoidea</taxon>
        <taxon>Dreissenidae</taxon>
        <taxon>Dreissena</taxon>
    </lineage>
</organism>
<reference evidence="1" key="1">
    <citation type="journal article" date="2019" name="bioRxiv">
        <title>The Genome of the Zebra Mussel, Dreissena polymorpha: A Resource for Invasive Species Research.</title>
        <authorList>
            <person name="McCartney M.A."/>
            <person name="Auch B."/>
            <person name="Kono T."/>
            <person name="Mallez S."/>
            <person name="Zhang Y."/>
            <person name="Obille A."/>
            <person name="Becker A."/>
            <person name="Abrahante J.E."/>
            <person name="Garbe J."/>
            <person name="Badalamenti J.P."/>
            <person name="Herman A."/>
            <person name="Mangelson H."/>
            <person name="Liachko I."/>
            <person name="Sullivan S."/>
            <person name="Sone E.D."/>
            <person name="Koren S."/>
            <person name="Silverstein K.A.T."/>
            <person name="Beckman K.B."/>
            <person name="Gohl D.M."/>
        </authorList>
    </citation>
    <scope>NUCLEOTIDE SEQUENCE</scope>
    <source>
        <strain evidence="1">Duluth1</strain>
        <tissue evidence="1">Whole animal</tissue>
    </source>
</reference>
<keyword evidence="2" id="KW-1185">Reference proteome</keyword>
<evidence type="ECO:0000313" key="1">
    <source>
        <dbReference type="EMBL" id="KAH3696082.1"/>
    </source>
</evidence>
<evidence type="ECO:0000313" key="2">
    <source>
        <dbReference type="Proteomes" id="UP000828390"/>
    </source>
</evidence>
<name>A0A9D4BID2_DREPO</name>
<proteinExistence type="predicted"/>
<sequence>MGLLLYATSMCNPPSLATGCAVHFSQARCRCLMWTVKPDCGDMQAGLLLLRPHMAKYPF</sequence>
<dbReference type="AlphaFoldDB" id="A0A9D4BID2"/>
<reference evidence="1" key="2">
    <citation type="submission" date="2020-11" db="EMBL/GenBank/DDBJ databases">
        <authorList>
            <person name="McCartney M.A."/>
            <person name="Auch B."/>
            <person name="Kono T."/>
            <person name="Mallez S."/>
            <person name="Becker A."/>
            <person name="Gohl D.M."/>
            <person name="Silverstein K.A.T."/>
            <person name="Koren S."/>
            <person name="Bechman K.B."/>
            <person name="Herman A."/>
            <person name="Abrahante J.E."/>
            <person name="Garbe J."/>
        </authorList>
    </citation>
    <scope>NUCLEOTIDE SEQUENCE</scope>
    <source>
        <strain evidence="1">Duluth1</strain>
        <tissue evidence="1">Whole animal</tissue>
    </source>
</reference>
<accession>A0A9D4BID2</accession>
<gene>
    <name evidence="1" type="ORF">DPMN_083545</name>
</gene>
<protein>
    <submittedName>
        <fullName evidence="1">Uncharacterized protein</fullName>
    </submittedName>
</protein>
<dbReference type="EMBL" id="JAIWYP010000016">
    <property type="protein sequence ID" value="KAH3696082.1"/>
    <property type="molecule type" value="Genomic_DNA"/>
</dbReference>
<comment type="caution">
    <text evidence="1">The sequence shown here is derived from an EMBL/GenBank/DDBJ whole genome shotgun (WGS) entry which is preliminary data.</text>
</comment>
<dbReference type="Proteomes" id="UP000828390">
    <property type="component" value="Unassembled WGS sequence"/>
</dbReference>